<dbReference type="RefSeq" id="WP_151701777.1">
    <property type="nucleotide sequence ID" value="NZ_CP031223.1"/>
</dbReference>
<feature type="transmembrane region" description="Helical" evidence="1">
    <location>
        <begin position="40"/>
        <end position="58"/>
    </location>
</feature>
<evidence type="ECO:0000313" key="3">
    <source>
        <dbReference type="Proteomes" id="UP000325517"/>
    </source>
</evidence>
<keyword evidence="3" id="KW-1185">Reference proteome</keyword>
<dbReference type="KEGG" id="psyo:PB01_20100"/>
<proteinExistence type="predicted"/>
<sequence>MKYIYERTAKYSKLGALFSLIIYTAIIFIFRDIIWKDFETHFIIGFIIFMLYGISFYFQNAAEKLPNEQKVDSQLYSIEFPFKELNFQRDVSLIPRSYLISSTGERLYKIEPSKEHSISRLLTACAIFKRGLFFSITYNLKTMDENIVCQFTIKNKIKFMQLKIYENTKSHISTVVLPLFSIKNRAVFFNANNEKILQVEAKSMYGDIDVDDINGKRLATYRFGISPYATHPAFEVQAMNVHVKLAQDLTHAEKLTFAALFYYWTGNQ</sequence>
<dbReference type="Proteomes" id="UP000325517">
    <property type="component" value="Chromosome"/>
</dbReference>
<organism evidence="2 3">
    <name type="scientific">Psychrobacillus glaciei</name>
    <dbReference type="NCBI Taxonomy" id="2283160"/>
    <lineage>
        <taxon>Bacteria</taxon>
        <taxon>Bacillati</taxon>
        <taxon>Bacillota</taxon>
        <taxon>Bacilli</taxon>
        <taxon>Bacillales</taxon>
        <taxon>Bacillaceae</taxon>
        <taxon>Psychrobacillus</taxon>
    </lineage>
</organism>
<evidence type="ECO:0000256" key="1">
    <source>
        <dbReference type="SAM" id="Phobius"/>
    </source>
</evidence>
<dbReference type="AlphaFoldDB" id="A0A5J6SS82"/>
<name>A0A5J6SS82_9BACI</name>
<gene>
    <name evidence="2" type="ORF">PB01_20100</name>
</gene>
<protein>
    <submittedName>
        <fullName evidence="2">Uncharacterized protein</fullName>
    </submittedName>
</protein>
<accession>A0A5J6SS82</accession>
<keyword evidence="1" id="KW-1133">Transmembrane helix</keyword>
<dbReference type="OrthoDB" id="2961259at2"/>
<keyword evidence="1" id="KW-0472">Membrane</keyword>
<dbReference type="EMBL" id="CP031223">
    <property type="protein sequence ID" value="QFG00909.1"/>
    <property type="molecule type" value="Genomic_DNA"/>
</dbReference>
<keyword evidence="1" id="KW-0812">Transmembrane</keyword>
<evidence type="ECO:0000313" key="2">
    <source>
        <dbReference type="EMBL" id="QFG00909.1"/>
    </source>
</evidence>
<reference evidence="2 3" key="1">
    <citation type="submission" date="2018-07" db="EMBL/GenBank/DDBJ databases">
        <title>Complete genome sequence of Psychrobacillus sp. PB01, isolated from iceberg, and comparative genome analysis of Psychrobacillus strains.</title>
        <authorList>
            <person name="Lee P.C."/>
        </authorList>
    </citation>
    <scope>NUCLEOTIDE SEQUENCE [LARGE SCALE GENOMIC DNA]</scope>
    <source>
        <strain evidence="2 3">PB01</strain>
    </source>
</reference>
<feature type="transmembrane region" description="Helical" evidence="1">
    <location>
        <begin position="12"/>
        <end position="34"/>
    </location>
</feature>